<dbReference type="InterPro" id="IPR023213">
    <property type="entry name" value="CAT-like_dom_sf"/>
</dbReference>
<dbReference type="GO" id="GO:0008610">
    <property type="term" value="P:lipid biosynthetic process"/>
    <property type="evidence" value="ECO:0007669"/>
    <property type="project" value="UniProtKB-ARBA"/>
</dbReference>
<keyword evidence="4" id="KW-1185">Reference proteome</keyword>
<organism evidence="3 4">
    <name type="scientific">Anaerotignum neopropionicum</name>
    <dbReference type="NCBI Taxonomy" id="36847"/>
    <lineage>
        <taxon>Bacteria</taxon>
        <taxon>Bacillati</taxon>
        <taxon>Bacillota</taxon>
        <taxon>Clostridia</taxon>
        <taxon>Lachnospirales</taxon>
        <taxon>Anaerotignaceae</taxon>
        <taxon>Anaerotignum</taxon>
    </lineage>
</organism>
<evidence type="ECO:0000259" key="2">
    <source>
        <dbReference type="Pfam" id="PF00668"/>
    </source>
</evidence>
<dbReference type="OrthoDB" id="9778383at2"/>
<feature type="transmembrane region" description="Helical" evidence="1">
    <location>
        <begin position="108"/>
        <end position="127"/>
    </location>
</feature>
<accession>A0A136WF16</accession>
<feature type="domain" description="Condensation" evidence="2">
    <location>
        <begin position="27"/>
        <end position="408"/>
    </location>
</feature>
<keyword evidence="1" id="KW-0472">Membrane</keyword>
<dbReference type="InterPro" id="IPR001242">
    <property type="entry name" value="Condensation_dom"/>
</dbReference>
<keyword evidence="1" id="KW-1133">Transmembrane helix</keyword>
<name>A0A136WF16_9FIRM</name>
<evidence type="ECO:0000313" key="3">
    <source>
        <dbReference type="EMBL" id="KXL52939.1"/>
    </source>
</evidence>
<protein>
    <submittedName>
        <fullName evidence="3">Surfactin synthase subunit 1</fullName>
    </submittedName>
</protein>
<keyword evidence="1" id="KW-0812">Transmembrane</keyword>
<dbReference type="Gene3D" id="3.30.559.30">
    <property type="entry name" value="Nonribosomal peptide synthetase, condensation domain"/>
    <property type="match status" value="1"/>
</dbReference>
<evidence type="ECO:0000256" key="1">
    <source>
        <dbReference type="SAM" id="Phobius"/>
    </source>
</evidence>
<dbReference type="Proteomes" id="UP000070539">
    <property type="component" value="Unassembled WGS sequence"/>
</dbReference>
<dbReference type="GO" id="GO:0003824">
    <property type="term" value="F:catalytic activity"/>
    <property type="evidence" value="ECO:0007669"/>
    <property type="project" value="InterPro"/>
</dbReference>
<reference evidence="3 4" key="1">
    <citation type="submission" date="2016-01" db="EMBL/GenBank/DDBJ databases">
        <title>Genome sequence of Clostridium neopropionicum X4, DSM-3847.</title>
        <authorList>
            <person name="Poehlein A."/>
            <person name="Beck M.H."/>
            <person name="Bengelsdorf F.R."/>
            <person name="Daniel R."/>
            <person name="Duerre P."/>
        </authorList>
    </citation>
    <scope>NUCLEOTIDE SEQUENCE [LARGE SCALE GENOMIC DNA]</scope>
    <source>
        <strain evidence="3 4">DSM-3847</strain>
    </source>
</reference>
<dbReference type="AlphaFoldDB" id="A0A136WF16"/>
<evidence type="ECO:0000313" key="4">
    <source>
        <dbReference type="Proteomes" id="UP000070539"/>
    </source>
</evidence>
<proteinExistence type="predicted"/>
<comment type="caution">
    <text evidence="3">The sequence shown here is derived from an EMBL/GenBank/DDBJ whole genome shotgun (WGS) entry which is preliminary data.</text>
</comment>
<dbReference type="Gene3D" id="3.30.559.10">
    <property type="entry name" value="Chloramphenicol acetyltransferase-like domain"/>
    <property type="match status" value="1"/>
</dbReference>
<dbReference type="RefSeq" id="WP_066086794.1">
    <property type="nucleotide sequence ID" value="NZ_LRVM01000004.1"/>
</dbReference>
<dbReference type="Pfam" id="PF00668">
    <property type="entry name" value="Condensation"/>
    <property type="match status" value="1"/>
</dbReference>
<dbReference type="STRING" id="36847.CLNEO_14810"/>
<dbReference type="SUPFAM" id="SSF52777">
    <property type="entry name" value="CoA-dependent acyltransferases"/>
    <property type="match status" value="2"/>
</dbReference>
<dbReference type="EMBL" id="LRVM01000004">
    <property type="protein sequence ID" value="KXL52939.1"/>
    <property type="molecule type" value="Genomic_DNA"/>
</dbReference>
<gene>
    <name evidence="3" type="primary">srfAA</name>
    <name evidence="3" type="ORF">CLNEO_14810</name>
</gene>
<sequence length="414" mass="49179">MSILPICDEQQYIFDVNEAIGSIPMKISYSMEFLSSFSPEELSFAIDQCIKTADVFGARCLTMDGRQYMEFLPYQKQDIPIFDFSTEEEYHLFCKEVWATKINNREKLYYIFIYSIAGSCYGIHFSFNHLIFDGISILMLTDKIQKVLLLKDEEVKWHPFSKYLENIKKYYESEKYFTDKEFWEDRFLEISNSDYLFHDVIDIDESAIKELTFQTSKKIKDDLFEYCSKNNISPPNLIATVLAQIINIKTGCKRFYFEIPIGNRLGTNEKNSLGVYEIGPPFIFDFTKYNNIFELYQSVRKQSVDYYKHRNFDWNTKIFSEEYEKKYGKYIPQFSFSYFCTNQKPSVSFATLKHHNCETDFLPMTLHITDYLNWETIGFSYIYWENYFTDEEVIEIHKEIEASIATIINTKGFS</sequence>